<evidence type="ECO:0008006" key="3">
    <source>
        <dbReference type="Google" id="ProtNLM"/>
    </source>
</evidence>
<sequence>MTLYAKFPLNEDIWSEIAIVNQPLSTLNLSSTCKSLRSCINTRSTWQRLLVRMCHTQGILLCTYPMGQMSIQDLTRAACCPGLWAQTAQRLLYGQMYPTFRGIVPKASSSWSIPRGFFERLSPGGRYLFQATGFHDTPTTLQLWDLGSPFQAPATMPPILVASKIVPQTRSSLAFAMCSTPDTIRVSLSWLVTSSQIKCIILSISPKDDTAFSQLAVTEFFYDAYLVNAHLTEDYLQIESDLPLMTTWCYKEGRTCSWTAQALDEEGTLVPLRGGIVVASHTHQKFYLYSFSSILKHSTPPSLDPTSPHPFFPDDNLDYPTSNDPSFNHRIQFTGMKIRVPLNPTSVNPVVVHARFGILPQSYYMDILPRGERSHLVLRPATTILDVVDYWTPQHSPLPTTTALRRRSYEGHDQAYDSLRWSSI</sequence>
<name>A0A4Y7SDX2_COPMI</name>
<gene>
    <name evidence="1" type="ORF">FA13DRAFT_1801504</name>
</gene>
<evidence type="ECO:0000313" key="2">
    <source>
        <dbReference type="Proteomes" id="UP000298030"/>
    </source>
</evidence>
<reference evidence="1 2" key="1">
    <citation type="journal article" date="2019" name="Nat. Ecol. Evol.">
        <title>Megaphylogeny resolves global patterns of mushroom evolution.</title>
        <authorList>
            <person name="Varga T."/>
            <person name="Krizsan K."/>
            <person name="Foldi C."/>
            <person name="Dima B."/>
            <person name="Sanchez-Garcia M."/>
            <person name="Sanchez-Ramirez S."/>
            <person name="Szollosi G.J."/>
            <person name="Szarkandi J.G."/>
            <person name="Papp V."/>
            <person name="Albert L."/>
            <person name="Andreopoulos W."/>
            <person name="Angelini C."/>
            <person name="Antonin V."/>
            <person name="Barry K.W."/>
            <person name="Bougher N.L."/>
            <person name="Buchanan P."/>
            <person name="Buyck B."/>
            <person name="Bense V."/>
            <person name="Catcheside P."/>
            <person name="Chovatia M."/>
            <person name="Cooper J."/>
            <person name="Damon W."/>
            <person name="Desjardin D."/>
            <person name="Finy P."/>
            <person name="Geml J."/>
            <person name="Haridas S."/>
            <person name="Hughes K."/>
            <person name="Justo A."/>
            <person name="Karasinski D."/>
            <person name="Kautmanova I."/>
            <person name="Kiss B."/>
            <person name="Kocsube S."/>
            <person name="Kotiranta H."/>
            <person name="LaButti K.M."/>
            <person name="Lechner B.E."/>
            <person name="Liimatainen K."/>
            <person name="Lipzen A."/>
            <person name="Lukacs Z."/>
            <person name="Mihaltcheva S."/>
            <person name="Morgado L.N."/>
            <person name="Niskanen T."/>
            <person name="Noordeloos M.E."/>
            <person name="Ohm R.A."/>
            <person name="Ortiz-Santana B."/>
            <person name="Ovrebo C."/>
            <person name="Racz N."/>
            <person name="Riley R."/>
            <person name="Savchenko A."/>
            <person name="Shiryaev A."/>
            <person name="Soop K."/>
            <person name="Spirin V."/>
            <person name="Szebenyi C."/>
            <person name="Tomsovsky M."/>
            <person name="Tulloss R.E."/>
            <person name="Uehling J."/>
            <person name="Grigoriev I.V."/>
            <person name="Vagvolgyi C."/>
            <person name="Papp T."/>
            <person name="Martin F.M."/>
            <person name="Miettinen O."/>
            <person name="Hibbett D.S."/>
            <person name="Nagy L.G."/>
        </authorList>
    </citation>
    <scope>NUCLEOTIDE SEQUENCE [LARGE SCALE GENOMIC DNA]</scope>
    <source>
        <strain evidence="1 2">FP101781</strain>
    </source>
</reference>
<comment type="caution">
    <text evidence="1">The sequence shown here is derived from an EMBL/GenBank/DDBJ whole genome shotgun (WGS) entry which is preliminary data.</text>
</comment>
<evidence type="ECO:0000313" key="1">
    <source>
        <dbReference type="EMBL" id="TEB20002.1"/>
    </source>
</evidence>
<dbReference type="Proteomes" id="UP000298030">
    <property type="component" value="Unassembled WGS sequence"/>
</dbReference>
<keyword evidence="2" id="KW-1185">Reference proteome</keyword>
<dbReference type="EMBL" id="QPFP01000160">
    <property type="protein sequence ID" value="TEB20002.1"/>
    <property type="molecule type" value="Genomic_DNA"/>
</dbReference>
<organism evidence="1 2">
    <name type="scientific">Coprinellus micaceus</name>
    <name type="common">Glistening ink-cap mushroom</name>
    <name type="synonym">Coprinus micaceus</name>
    <dbReference type="NCBI Taxonomy" id="71717"/>
    <lineage>
        <taxon>Eukaryota</taxon>
        <taxon>Fungi</taxon>
        <taxon>Dikarya</taxon>
        <taxon>Basidiomycota</taxon>
        <taxon>Agaricomycotina</taxon>
        <taxon>Agaricomycetes</taxon>
        <taxon>Agaricomycetidae</taxon>
        <taxon>Agaricales</taxon>
        <taxon>Agaricineae</taxon>
        <taxon>Psathyrellaceae</taxon>
        <taxon>Coprinellus</taxon>
    </lineage>
</organism>
<dbReference type="AlphaFoldDB" id="A0A4Y7SDX2"/>
<accession>A0A4Y7SDX2</accession>
<proteinExistence type="predicted"/>
<protein>
    <recommendedName>
        <fullName evidence="3">F-box domain-containing protein</fullName>
    </recommendedName>
</protein>